<evidence type="ECO:0000256" key="5">
    <source>
        <dbReference type="ARBA" id="ARBA00022679"/>
    </source>
</evidence>
<organism evidence="13 14">
    <name type="scientific">Parasphaerochaeta coccoides (strain ATCC BAA-1237 / DSM 17374 / SPN1)</name>
    <name type="common">Sphaerochaeta coccoides</name>
    <dbReference type="NCBI Taxonomy" id="760011"/>
    <lineage>
        <taxon>Bacteria</taxon>
        <taxon>Pseudomonadati</taxon>
        <taxon>Spirochaetota</taxon>
        <taxon>Spirochaetia</taxon>
        <taxon>Spirochaetales</taxon>
        <taxon>Sphaerochaetaceae</taxon>
        <taxon>Parasphaerochaeta</taxon>
    </lineage>
</organism>
<evidence type="ECO:0000256" key="9">
    <source>
        <dbReference type="SAM" id="Phobius"/>
    </source>
</evidence>
<dbReference type="EC" id="2.7.13.3" evidence="3"/>
<dbReference type="Pfam" id="PF00512">
    <property type="entry name" value="HisKA"/>
    <property type="match status" value="1"/>
</dbReference>
<evidence type="ECO:0000256" key="6">
    <source>
        <dbReference type="ARBA" id="ARBA00022777"/>
    </source>
</evidence>
<evidence type="ECO:0000256" key="7">
    <source>
        <dbReference type="ARBA" id="ARBA00023012"/>
    </source>
</evidence>
<dbReference type="GO" id="GO:0004721">
    <property type="term" value="F:phosphoprotein phosphatase activity"/>
    <property type="evidence" value="ECO:0007669"/>
    <property type="project" value="TreeGrafter"/>
</dbReference>
<dbReference type="PANTHER" id="PTHR45453:SF1">
    <property type="entry name" value="PHOSPHATE REGULON SENSOR PROTEIN PHOR"/>
    <property type="match status" value="1"/>
</dbReference>
<dbReference type="PRINTS" id="PR00344">
    <property type="entry name" value="BCTRLSENSOR"/>
</dbReference>
<dbReference type="SMART" id="SM00387">
    <property type="entry name" value="HATPase_c"/>
    <property type="match status" value="1"/>
</dbReference>
<dbReference type="eggNOG" id="COG5002">
    <property type="taxonomic scope" value="Bacteria"/>
</dbReference>
<evidence type="ECO:0000259" key="10">
    <source>
        <dbReference type="PROSITE" id="PS50109"/>
    </source>
</evidence>
<evidence type="ECO:0000256" key="3">
    <source>
        <dbReference type="ARBA" id="ARBA00012438"/>
    </source>
</evidence>
<dbReference type="InterPro" id="IPR036097">
    <property type="entry name" value="HisK_dim/P_sf"/>
</dbReference>
<dbReference type="AlphaFoldDB" id="F4GIE2"/>
<dbReference type="InterPro" id="IPR004358">
    <property type="entry name" value="Sig_transdc_His_kin-like_C"/>
</dbReference>
<dbReference type="PROSITE" id="PS50109">
    <property type="entry name" value="HIS_KIN"/>
    <property type="match status" value="1"/>
</dbReference>
<evidence type="ECO:0000256" key="4">
    <source>
        <dbReference type="ARBA" id="ARBA00022553"/>
    </source>
</evidence>
<dbReference type="CDD" id="cd06225">
    <property type="entry name" value="HAMP"/>
    <property type="match status" value="1"/>
</dbReference>
<reference evidence="13 14" key="2">
    <citation type="journal article" date="2012" name="Stand. Genomic Sci.">
        <title>Complete genome sequence of the termite hindgut bacterium Spirochaeta coccoides type strain (SPN1(T)), reclassification in the genus Sphaerochaeta as Sphaerochaeta coccoides comb. nov. and emendations of the family Spirochaetaceae and the genus Sphaerochaeta.</title>
        <authorList>
            <person name="Abt B."/>
            <person name="Han C."/>
            <person name="Scheuner C."/>
            <person name="Lu M."/>
            <person name="Lapidus A."/>
            <person name="Nolan M."/>
            <person name="Lucas S."/>
            <person name="Hammon N."/>
            <person name="Deshpande S."/>
            <person name="Cheng J.F."/>
            <person name="Tapia R."/>
            <person name="Goodwin L.A."/>
            <person name="Pitluck S."/>
            <person name="Liolios K."/>
            <person name="Pagani I."/>
            <person name="Ivanova N."/>
            <person name="Mavromatis K."/>
            <person name="Mikhailova N."/>
            <person name="Huntemann M."/>
            <person name="Pati A."/>
            <person name="Chen A."/>
            <person name="Palaniappan K."/>
            <person name="Land M."/>
            <person name="Hauser L."/>
            <person name="Brambilla E.M."/>
            <person name="Rohde M."/>
            <person name="Spring S."/>
            <person name="Gronow S."/>
            <person name="Goker M."/>
            <person name="Woyke T."/>
            <person name="Bristow J."/>
            <person name="Eisen J.A."/>
            <person name="Markowitz V."/>
            <person name="Hugenholtz P."/>
            <person name="Kyrpides N.C."/>
            <person name="Klenk H.P."/>
            <person name="Detter J.C."/>
        </authorList>
    </citation>
    <scope>NUCLEOTIDE SEQUENCE [LARGE SCALE GENOMIC DNA]</scope>
    <source>
        <strain evidence="14">ATCC BAA-1237 / DSM 17374 / SPN1</strain>
    </source>
</reference>
<dbReference type="InterPro" id="IPR050351">
    <property type="entry name" value="BphY/WalK/GraS-like"/>
</dbReference>
<keyword evidence="4" id="KW-0597">Phosphoprotein</keyword>
<feature type="domain" description="Histidine kinase" evidence="10">
    <location>
        <begin position="385"/>
        <end position="603"/>
    </location>
</feature>
<dbReference type="FunFam" id="1.10.287.130:FF:000001">
    <property type="entry name" value="Two-component sensor histidine kinase"/>
    <property type="match status" value="1"/>
</dbReference>
<evidence type="ECO:0000256" key="1">
    <source>
        <dbReference type="ARBA" id="ARBA00000085"/>
    </source>
</evidence>
<feature type="domain" description="PAS" evidence="11">
    <location>
        <begin position="241"/>
        <end position="277"/>
    </location>
</feature>
<dbReference type="GO" id="GO:0000155">
    <property type="term" value="F:phosphorelay sensor kinase activity"/>
    <property type="evidence" value="ECO:0007669"/>
    <property type="project" value="InterPro"/>
</dbReference>
<accession>F4GIE2</accession>
<sequence>MKLRSRLLVYVTALLTFAMSCAIIAATISFSQAIRKSADSTLDGEARFLAARLPRMNSEDTIATLDSYAENLDIRITIVNENGIVTYDSEVDPSTMDNHLWREEIQEALSTGSGVSSRSSGSMHTPMLYRAVKTTDSNGDIRIVRTSAPLVELIAWRSVFYTLLIPLLLVFLVIAVLFTILMLRYLTRPIEQLAATAHEYHQGNLLVRSSIEGPEELAELSATMNSMAKELAARISQLERDKQQYSSILSSMSEGLLLVDSRNIIVLSNNAANTMLGKGFPEAQSLVGAKLSEIFTDDDFLKLVATTMHSGKVGQTSIVKYKHLTGQTASLVGAGREQTFQVSTAIVPGMQEESGKAVTGGILITFTDITELKRLEQVRKDFVANVSHELKTPLTAINGFSETLLGGMISSEDIGLFSKIINRNARQMQGIIDDLLLLASLEDDHAALTMKRCTLEELVKETCEDTSYRANSRSVILTTTVHDENGRGVMVNPSLLVQALVNLVINAITYSEPGSEVRIKAEGDQDTVTFSVMDQGSGIPEKHLTRIFERFYRVDKARSRNQGGTGLGLSIVKHVVSMHGGQVSVQSVENLGSTFTITIPREQKFMQSFKDKSELIYGQLPDINEKE</sequence>
<dbReference type="GO" id="GO:0005886">
    <property type="term" value="C:plasma membrane"/>
    <property type="evidence" value="ECO:0007669"/>
    <property type="project" value="TreeGrafter"/>
</dbReference>
<dbReference type="InterPro" id="IPR035965">
    <property type="entry name" value="PAS-like_dom_sf"/>
</dbReference>
<proteinExistence type="predicted"/>
<dbReference type="SMART" id="SM00304">
    <property type="entry name" value="HAMP"/>
    <property type="match status" value="1"/>
</dbReference>
<name>F4GIE2_PARC1</name>
<evidence type="ECO:0000256" key="2">
    <source>
        <dbReference type="ARBA" id="ARBA00004370"/>
    </source>
</evidence>
<dbReference type="SMART" id="SM00388">
    <property type="entry name" value="HisKA"/>
    <property type="match status" value="1"/>
</dbReference>
<evidence type="ECO:0000313" key="13">
    <source>
        <dbReference type="EMBL" id="AEC01650.1"/>
    </source>
</evidence>
<dbReference type="PROSITE" id="PS51257">
    <property type="entry name" value="PROKAR_LIPOPROTEIN"/>
    <property type="match status" value="1"/>
</dbReference>
<dbReference type="OrthoDB" id="9813151at2"/>
<evidence type="ECO:0000259" key="11">
    <source>
        <dbReference type="PROSITE" id="PS50112"/>
    </source>
</evidence>
<evidence type="ECO:0000256" key="8">
    <source>
        <dbReference type="ARBA" id="ARBA00023136"/>
    </source>
</evidence>
<dbReference type="PANTHER" id="PTHR45453">
    <property type="entry name" value="PHOSPHATE REGULON SENSOR PROTEIN PHOR"/>
    <property type="match status" value="1"/>
</dbReference>
<dbReference type="InterPro" id="IPR003661">
    <property type="entry name" value="HisK_dim/P_dom"/>
</dbReference>
<dbReference type="GO" id="GO:0016036">
    <property type="term" value="P:cellular response to phosphate starvation"/>
    <property type="evidence" value="ECO:0007669"/>
    <property type="project" value="TreeGrafter"/>
</dbReference>
<dbReference type="Proteomes" id="UP000007939">
    <property type="component" value="Chromosome"/>
</dbReference>
<feature type="domain" description="HAMP" evidence="12">
    <location>
        <begin position="184"/>
        <end position="236"/>
    </location>
</feature>
<gene>
    <name evidence="13" type="ordered locus">Spico_0421</name>
</gene>
<dbReference type="EMBL" id="CP002659">
    <property type="protein sequence ID" value="AEC01650.1"/>
    <property type="molecule type" value="Genomic_DNA"/>
</dbReference>
<keyword evidence="9" id="KW-1133">Transmembrane helix</keyword>
<protein>
    <recommendedName>
        <fullName evidence="3">histidine kinase</fullName>
        <ecNumber evidence="3">2.7.13.3</ecNumber>
    </recommendedName>
</protein>
<keyword evidence="14" id="KW-1185">Reference proteome</keyword>
<keyword evidence="9" id="KW-0812">Transmembrane</keyword>
<dbReference type="SUPFAM" id="SSF55874">
    <property type="entry name" value="ATPase domain of HSP90 chaperone/DNA topoisomerase II/histidine kinase"/>
    <property type="match status" value="1"/>
</dbReference>
<keyword evidence="6 13" id="KW-0418">Kinase</keyword>
<dbReference type="CDD" id="cd00082">
    <property type="entry name" value="HisKA"/>
    <property type="match status" value="1"/>
</dbReference>
<dbReference type="Gene3D" id="1.10.287.130">
    <property type="match status" value="1"/>
</dbReference>
<dbReference type="Gene3D" id="6.10.340.10">
    <property type="match status" value="1"/>
</dbReference>
<keyword evidence="7" id="KW-0902">Two-component regulatory system</keyword>
<dbReference type="NCBIfam" id="TIGR00229">
    <property type="entry name" value="sensory_box"/>
    <property type="match status" value="1"/>
</dbReference>
<dbReference type="InterPro" id="IPR036890">
    <property type="entry name" value="HATPase_C_sf"/>
</dbReference>
<dbReference type="SUPFAM" id="SSF47384">
    <property type="entry name" value="Homodimeric domain of signal transducing histidine kinase"/>
    <property type="match status" value="1"/>
</dbReference>
<evidence type="ECO:0000259" key="12">
    <source>
        <dbReference type="PROSITE" id="PS50885"/>
    </source>
</evidence>
<evidence type="ECO:0000313" key="14">
    <source>
        <dbReference type="Proteomes" id="UP000007939"/>
    </source>
</evidence>
<dbReference type="STRING" id="760011.Spico_0421"/>
<dbReference type="Gene3D" id="3.30.450.20">
    <property type="entry name" value="PAS domain"/>
    <property type="match status" value="1"/>
</dbReference>
<dbReference type="InterPro" id="IPR003594">
    <property type="entry name" value="HATPase_dom"/>
</dbReference>
<keyword evidence="8 9" id="KW-0472">Membrane</keyword>
<dbReference type="SUPFAM" id="SSF55785">
    <property type="entry name" value="PYP-like sensor domain (PAS domain)"/>
    <property type="match status" value="1"/>
</dbReference>
<dbReference type="InterPro" id="IPR000014">
    <property type="entry name" value="PAS"/>
</dbReference>
<reference evidence="14" key="1">
    <citation type="submission" date="2011-04" db="EMBL/GenBank/DDBJ databases">
        <title>The complete genome of Spirochaeta coccoides DSM 17374.</title>
        <authorList>
            <person name="Lucas S."/>
            <person name="Copeland A."/>
            <person name="Lapidus A."/>
            <person name="Bruce D."/>
            <person name="Goodwin L."/>
            <person name="Pitluck S."/>
            <person name="Peters L."/>
            <person name="Kyrpides N."/>
            <person name="Mavromatis K."/>
            <person name="Pagani I."/>
            <person name="Ivanova N."/>
            <person name="Ovchinnikova G."/>
            <person name="Lu M."/>
            <person name="Detter J.C."/>
            <person name="Tapia R."/>
            <person name="Han C."/>
            <person name="Land M."/>
            <person name="Hauser L."/>
            <person name="Markowitz V."/>
            <person name="Cheng J.-F."/>
            <person name="Hugenholtz P."/>
            <person name="Woyke T."/>
            <person name="Wu D."/>
            <person name="Spring S."/>
            <person name="Schroeder M."/>
            <person name="Brambilla E."/>
            <person name="Klenk H.-P."/>
            <person name="Eisen J.A."/>
        </authorList>
    </citation>
    <scope>NUCLEOTIDE SEQUENCE [LARGE SCALE GENOMIC DNA]</scope>
    <source>
        <strain evidence="14">ATCC BAA-1237 / DSM 17374 / SPN1</strain>
    </source>
</reference>
<comment type="subcellular location">
    <subcellularLocation>
        <location evidence="2">Membrane</location>
    </subcellularLocation>
</comment>
<dbReference type="Pfam" id="PF00672">
    <property type="entry name" value="HAMP"/>
    <property type="match status" value="1"/>
</dbReference>
<comment type="catalytic activity">
    <reaction evidence="1">
        <text>ATP + protein L-histidine = ADP + protein N-phospho-L-histidine.</text>
        <dbReference type="EC" id="2.7.13.3"/>
    </reaction>
</comment>
<keyword evidence="5" id="KW-0808">Transferase</keyword>
<dbReference type="InterPro" id="IPR005467">
    <property type="entry name" value="His_kinase_dom"/>
</dbReference>
<dbReference type="CDD" id="cd00075">
    <property type="entry name" value="HATPase"/>
    <property type="match status" value="1"/>
</dbReference>
<dbReference type="InterPro" id="IPR003660">
    <property type="entry name" value="HAMP_dom"/>
</dbReference>
<dbReference type="HOGENOM" id="CLU_000445_89_2_12"/>
<dbReference type="Gene3D" id="3.30.565.10">
    <property type="entry name" value="Histidine kinase-like ATPase, C-terminal domain"/>
    <property type="match status" value="1"/>
</dbReference>
<dbReference type="FunFam" id="3.30.565.10:FF:000006">
    <property type="entry name" value="Sensor histidine kinase WalK"/>
    <property type="match status" value="1"/>
</dbReference>
<dbReference type="PROSITE" id="PS50885">
    <property type="entry name" value="HAMP"/>
    <property type="match status" value="1"/>
</dbReference>
<dbReference type="PROSITE" id="PS50112">
    <property type="entry name" value="PAS"/>
    <property type="match status" value="1"/>
</dbReference>
<dbReference type="SUPFAM" id="SSF158472">
    <property type="entry name" value="HAMP domain-like"/>
    <property type="match status" value="1"/>
</dbReference>
<feature type="transmembrane region" description="Helical" evidence="9">
    <location>
        <begin position="159"/>
        <end position="183"/>
    </location>
</feature>
<dbReference type="Pfam" id="PF02518">
    <property type="entry name" value="HATPase_c"/>
    <property type="match status" value="1"/>
</dbReference>
<dbReference type="KEGG" id="scc:Spico_0421"/>
<dbReference type="RefSeq" id="WP_013739046.1">
    <property type="nucleotide sequence ID" value="NC_015436.1"/>
</dbReference>